<proteinExistence type="predicted"/>
<dbReference type="InterPro" id="IPR006564">
    <property type="entry name" value="Znf_PMZ"/>
</dbReference>
<comment type="caution">
    <text evidence="8">The sequence shown here is derived from an EMBL/GenBank/DDBJ whole genome shotgun (WGS) entry which is preliminary data.</text>
</comment>
<protein>
    <submittedName>
        <fullName evidence="8">Zinc finger SWIM-type</fullName>
    </submittedName>
</protein>
<dbReference type="EMBL" id="JAEFBJ010000009">
    <property type="protein sequence ID" value="KAG7572603.1"/>
    <property type="molecule type" value="Genomic_DNA"/>
</dbReference>
<feature type="signal peptide" evidence="6">
    <location>
        <begin position="1"/>
        <end position="18"/>
    </location>
</feature>
<dbReference type="InterPro" id="IPR056924">
    <property type="entry name" value="SH3_Tf2-1"/>
</dbReference>
<dbReference type="Pfam" id="PF04434">
    <property type="entry name" value="SWIM"/>
    <property type="match status" value="1"/>
</dbReference>
<feature type="region of interest" description="Disordered" evidence="5">
    <location>
        <begin position="840"/>
        <end position="885"/>
    </location>
</feature>
<dbReference type="AlphaFoldDB" id="A0A8T2AFW7"/>
<evidence type="ECO:0000256" key="3">
    <source>
        <dbReference type="ARBA" id="ARBA00022833"/>
    </source>
</evidence>
<keyword evidence="6" id="KW-0732">Signal</keyword>
<dbReference type="SMART" id="SM00575">
    <property type="entry name" value="ZnF_PMZ"/>
    <property type="match status" value="1"/>
</dbReference>
<evidence type="ECO:0000256" key="2">
    <source>
        <dbReference type="ARBA" id="ARBA00022771"/>
    </source>
</evidence>
<keyword evidence="1" id="KW-0479">Metal-binding</keyword>
<dbReference type="PROSITE" id="PS50966">
    <property type="entry name" value="ZF_SWIM"/>
    <property type="match status" value="1"/>
</dbReference>
<evidence type="ECO:0000313" key="9">
    <source>
        <dbReference type="Proteomes" id="UP000694251"/>
    </source>
</evidence>
<dbReference type="InterPro" id="IPR007527">
    <property type="entry name" value="Znf_SWIM"/>
</dbReference>
<accession>A0A8T2AFW7</accession>
<dbReference type="PANTHER" id="PTHR31973">
    <property type="entry name" value="POLYPROTEIN, PUTATIVE-RELATED"/>
    <property type="match status" value="1"/>
</dbReference>
<dbReference type="InterPro" id="IPR018289">
    <property type="entry name" value="MULE_transposase_dom"/>
</dbReference>
<sequence>MVKHLLCIYLIFLPYRQGSVVLRSNQKLSPKFFGPYKVVDKIGKVAYKLALPVGSKVHPVFHVSQLKLLVGTVTTSTQLPAVVGDVLLKEPVRILERRMVKRQGRAATKGKETLLLVLVGNWECSTDGWWKFIVETNCLAQCVMVSEDMSFAAVKTRIEEEFATEIEGVVQRMSYCPPSEMSMFASGKTPPVSINSDRGLQTFLKLRAATKPLNLLVTFGCGAETDPRLLKKTATAAPIINLADGTPSIQSADEVDSTYNAVGLATASLGTSVADVRHMVQDNADINGGIDLNNIYDDEMISSLKLLKKWQGRRKDWEMYVRAEEEEYQYNVLNTLGSQEYRPLQVGETMVVGESSNAIRMCSVPESTTDEWLGRVDAVPPAIDNIQVEDDNVVTEGHDGLFFNFFQVRSDKERLIVRCVDLSCPWRVYGLRSSPTSENMEMRTATLTHTCDITSRGQYVKKASCKVIAEVLISKYANGKLGPRAVDIPDIILDELRVSINYMKAWHSKERAVIEARGTAEDSYKLLVVYLHLLKQTNSGTVYDVVTTGYGTSKCKFKYLFFAIGACIHAAQFMRKVLIIDATTIKAKFRGCLLTASFQDVNFQIMPLGFGVVNSENEDAWTWFFTQLMSIVPDADDLVIVSDRHNAIYAAMRKVYPTAKHGSCVVHTEMSRADIGKRYNIMSSNVAESLNAAMAKALEFPIVSMVETIRMMLMRWFYCRRVKANKHLSPVTPEVEEILMKHLSESGGLGVAPASEAIYQVSNSKYVAFIVNLNAKTCSCKVFETLGIPCYHALAAARAHGVPIPEMVDNHYKTGEWINAYSAVLMHVPNVEDADVPQELVDDETNPPQVNPGPDRPKKRRIPSIGETVGRKKKRSNGPSRCSRIKLKRMGVRKQVKACQVYEADAKEGSRLD</sequence>
<feature type="chain" id="PRO_5035939737" evidence="6">
    <location>
        <begin position="19"/>
        <end position="913"/>
    </location>
</feature>
<evidence type="ECO:0000313" key="8">
    <source>
        <dbReference type="EMBL" id="KAG7572603.1"/>
    </source>
</evidence>
<evidence type="ECO:0000256" key="1">
    <source>
        <dbReference type="ARBA" id="ARBA00022723"/>
    </source>
</evidence>
<dbReference type="OrthoDB" id="1109495at2759"/>
<evidence type="ECO:0000259" key="7">
    <source>
        <dbReference type="PROSITE" id="PS50966"/>
    </source>
</evidence>
<evidence type="ECO:0000256" key="5">
    <source>
        <dbReference type="SAM" id="MobiDB-lite"/>
    </source>
</evidence>
<organism evidence="8 9">
    <name type="scientific">Arabidopsis suecica</name>
    <name type="common">Swedish thale-cress</name>
    <name type="synonym">Cardaminopsis suecica</name>
    <dbReference type="NCBI Taxonomy" id="45249"/>
    <lineage>
        <taxon>Eukaryota</taxon>
        <taxon>Viridiplantae</taxon>
        <taxon>Streptophyta</taxon>
        <taxon>Embryophyta</taxon>
        <taxon>Tracheophyta</taxon>
        <taxon>Spermatophyta</taxon>
        <taxon>Magnoliopsida</taxon>
        <taxon>eudicotyledons</taxon>
        <taxon>Gunneridae</taxon>
        <taxon>Pentapetalae</taxon>
        <taxon>rosids</taxon>
        <taxon>malvids</taxon>
        <taxon>Brassicales</taxon>
        <taxon>Brassicaceae</taxon>
        <taxon>Camelineae</taxon>
        <taxon>Arabidopsis</taxon>
    </lineage>
</organism>
<dbReference type="Pfam" id="PF10551">
    <property type="entry name" value="MULE"/>
    <property type="match status" value="1"/>
</dbReference>
<dbReference type="GO" id="GO:0008270">
    <property type="term" value="F:zinc ion binding"/>
    <property type="evidence" value="ECO:0007669"/>
    <property type="project" value="UniProtKB-KW"/>
</dbReference>
<keyword evidence="2 4" id="KW-0863">Zinc-finger</keyword>
<evidence type="ECO:0000256" key="4">
    <source>
        <dbReference type="PROSITE-ProRule" id="PRU00325"/>
    </source>
</evidence>
<evidence type="ECO:0000256" key="6">
    <source>
        <dbReference type="SAM" id="SignalP"/>
    </source>
</evidence>
<name>A0A8T2AFW7_ARASU</name>
<keyword evidence="3" id="KW-0862">Zinc</keyword>
<keyword evidence="9" id="KW-1185">Reference proteome</keyword>
<gene>
    <name evidence="8" type="ORF">ISN44_As09g009630</name>
</gene>
<dbReference type="Proteomes" id="UP000694251">
    <property type="component" value="Chromosome 9"/>
</dbReference>
<dbReference type="PANTHER" id="PTHR31973:SF187">
    <property type="entry name" value="MUTATOR TRANSPOSASE MUDRA PROTEIN"/>
    <property type="match status" value="1"/>
</dbReference>
<feature type="domain" description="SWIM-type" evidence="7">
    <location>
        <begin position="769"/>
        <end position="801"/>
    </location>
</feature>
<reference evidence="8 9" key="1">
    <citation type="submission" date="2020-12" db="EMBL/GenBank/DDBJ databases">
        <title>Concerted genomic and epigenomic changes stabilize Arabidopsis allopolyploids.</title>
        <authorList>
            <person name="Chen Z."/>
        </authorList>
    </citation>
    <scope>NUCLEOTIDE SEQUENCE [LARGE SCALE GENOMIC DNA]</scope>
    <source>
        <strain evidence="8">As9502</strain>
        <tissue evidence="8">Leaf</tissue>
    </source>
</reference>
<dbReference type="Pfam" id="PF24626">
    <property type="entry name" value="SH3_Tf2-1"/>
    <property type="match status" value="1"/>
</dbReference>